<keyword evidence="6 12" id="KW-0862">Zinc</keyword>
<evidence type="ECO:0000256" key="8">
    <source>
        <dbReference type="ARBA" id="ARBA00060056"/>
    </source>
</evidence>
<feature type="region of interest" description="Disordered" evidence="13">
    <location>
        <begin position="355"/>
        <end position="393"/>
    </location>
</feature>
<comment type="subcellular location">
    <subcellularLocation>
        <location evidence="1">Cytoplasm</location>
    </subcellularLocation>
</comment>
<comment type="function">
    <text evidence="8">May act as scaffold protein. May stimulate ABRA activity and ABRA-dependent SRF transcriptional activity.</text>
</comment>
<evidence type="ECO:0000256" key="5">
    <source>
        <dbReference type="ARBA" id="ARBA00022737"/>
    </source>
</evidence>
<dbReference type="CDD" id="cd09328">
    <property type="entry name" value="LIM2_abLIM"/>
    <property type="match status" value="1"/>
</dbReference>
<dbReference type="InterPro" id="IPR036886">
    <property type="entry name" value="Villin_headpiece_dom_sf"/>
</dbReference>
<dbReference type="FunFam" id="2.10.110.10:FF:000004">
    <property type="entry name" value="actin-binding LIM protein 1 isoform X1"/>
    <property type="match status" value="1"/>
</dbReference>
<evidence type="ECO:0000256" key="13">
    <source>
        <dbReference type="SAM" id="MobiDB-lite"/>
    </source>
</evidence>
<dbReference type="PANTHER" id="PTHR24213:SF6">
    <property type="entry name" value="ACTIN-BINDING LIM PROTEIN 2"/>
    <property type="match status" value="1"/>
</dbReference>
<feature type="domain" description="LIM zinc-binding" evidence="14">
    <location>
        <begin position="164"/>
        <end position="223"/>
    </location>
</feature>
<dbReference type="InterPro" id="IPR032402">
    <property type="entry name" value="AbLIM_anchor"/>
</dbReference>
<dbReference type="GO" id="GO:0051015">
    <property type="term" value="F:actin filament binding"/>
    <property type="evidence" value="ECO:0007669"/>
    <property type="project" value="TreeGrafter"/>
</dbReference>
<evidence type="ECO:0000256" key="6">
    <source>
        <dbReference type="ARBA" id="ARBA00022833"/>
    </source>
</evidence>
<dbReference type="FunFam" id="1.10.950.10:FF:000001">
    <property type="entry name" value="actin-binding LIM protein 1 isoform X2"/>
    <property type="match status" value="1"/>
</dbReference>
<dbReference type="AlphaFoldDB" id="A0A671XPS4"/>
<dbReference type="Ensembl" id="ENSSAUT00010055770.1">
    <property type="protein sequence ID" value="ENSSAUP00010053054.1"/>
    <property type="gene ID" value="ENSSAUG00010021184.1"/>
</dbReference>
<reference evidence="16" key="2">
    <citation type="submission" date="2025-08" db="UniProtKB">
        <authorList>
            <consortium name="Ensembl"/>
        </authorList>
    </citation>
    <scope>IDENTIFICATION</scope>
</reference>
<dbReference type="GO" id="GO:0030032">
    <property type="term" value="P:lamellipodium assembly"/>
    <property type="evidence" value="ECO:0007669"/>
    <property type="project" value="TreeGrafter"/>
</dbReference>
<dbReference type="PANTHER" id="PTHR24213">
    <property type="entry name" value="ACTIN-BINDING LIM PROTEIN"/>
    <property type="match status" value="1"/>
</dbReference>
<gene>
    <name evidence="16" type="primary">ABLIM2</name>
    <name evidence="16" type="synonym">ablim2</name>
</gene>
<dbReference type="PROSITE" id="PS50023">
    <property type="entry name" value="LIM_DOMAIN_2"/>
    <property type="match status" value="3"/>
</dbReference>
<evidence type="ECO:0000256" key="10">
    <source>
        <dbReference type="ARBA" id="ARBA00071022"/>
    </source>
</evidence>
<dbReference type="CDD" id="cd09330">
    <property type="entry name" value="LIM4_abLIM"/>
    <property type="match status" value="1"/>
</dbReference>
<dbReference type="SUPFAM" id="SSF47050">
    <property type="entry name" value="VHP, Villin headpiece domain"/>
    <property type="match status" value="1"/>
</dbReference>
<dbReference type="CDD" id="cd09327">
    <property type="entry name" value="LIM1_abLIM"/>
    <property type="match status" value="1"/>
</dbReference>
<dbReference type="SMART" id="SM00153">
    <property type="entry name" value="VHP"/>
    <property type="match status" value="1"/>
</dbReference>
<feature type="domain" description="LIM zinc-binding" evidence="14">
    <location>
        <begin position="96"/>
        <end position="155"/>
    </location>
</feature>
<feature type="compositionally biased region" description="Basic and acidic residues" evidence="13">
    <location>
        <begin position="355"/>
        <end position="368"/>
    </location>
</feature>
<dbReference type="GO" id="GO:0015629">
    <property type="term" value="C:actin cytoskeleton"/>
    <property type="evidence" value="ECO:0007669"/>
    <property type="project" value="TreeGrafter"/>
</dbReference>
<dbReference type="InterPro" id="IPR051618">
    <property type="entry name" value="Actin-binding_LIM"/>
</dbReference>
<dbReference type="Pfam" id="PF16182">
    <property type="entry name" value="AbLIM_anchor"/>
    <property type="match status" value="1"/>
</dbReference>
<dbReference type="FunFam" id="2.10.110.10:FF:000007">
    <property type="entry name" value="actin-binding LIM protein 1 isoform X1"/>
    <property type="match status" value="1"/>
</dbReference>
<dbReference type="GO" id="GO:0005737">
    <property type="term" value="C:cytoplasm"/>
    <property type="evidence" value="ECO:0007669"/>
    <property type="project" value="UniProtKB-SubCell"/>
</dbReference>
<keyword evidence="17" id="KW-1185">Reference proteome</keyword>
<dbReference type="GO" id="GO:0046872">
    <property type="term" value="F:metal ion binding"/>
    <property type="evidence" value="ECO:0007669"/>
    <property type="project" value="UniProtKB-KW"/>
</dbReference>
<dbReference type="GO" id="GO:0007010">
    <property type="term" value="P:cytoskeleton organization"/>
    <property type="evidence" value="ECO:0007669"/>
    <property type="project" value="InterPro"/>
</dbReference>
<dbReference type="SMART" id="SM00132">
    <property type="entry name" value="LIM"/>
    <property type="match status" value="4"/>
</dbReference>
<dbReference type="InterPro" id="IPR003128">
    <property type="entry name" value="Villin_headpiece"/>
</dbReference>
<dbReference type="SUPFAM" id="SSF57716">
    <property type="entry name" value="Glucocorticoid receptor-like (DNA-binding domain)"/>
    <property type="match status" value="5"/>
</dbReference>
<reference evidence="16" key="1">
    <citation type="submission" date="2021-04" db="EMBL/GenBank/DDBJ databases">
        <authorList>
            <consortium name="Wellcome Sanger Institute Data Sharing"/>
        </authorList>
    </citation>
    <scope>NUCLEOTIDE SEQUENCE [LARGE SCALE GENOMIC DNA]</scope>
</reference>
<keyword evidence="2" id="KW-0963">Cytoplasm</keyword>
<dbReference type="InterPro" id="IPR001781">
    <property type="entry name" value="Znf_LIM"/>
</dbReference>
<evidence type="ECO:0000259" key="14">
    <source>
        <dbReference type="PROSITE" id="PS50023"/>
    </source>
</evidence>
<evidence type="ECO:0000256" key="4">
    <source>
        <dbReference type="ARBA" id="ARBA00022723"/>
    </source>
</evidence>
<evidence type="ECO:0000259" key="15">
    <source>
        <dbReference type="PROSITE" id="PS51089"/>
    </source>
</evidence>
<evidence type="ECO:0000256" key="11">
    <source>
        <dbReference type="ARBA" id="ARBA00075723"/>
    </source>
</evidence>
<name>A0A671XPS4_SPAAU</name>
<feature type="compositionally biased region" description="Low complexity" evidence="13">
    <location>
        <begin position="291"/>
        <end position="307"/>
    </location>
</feature>
<dbReference type="Gene3D" id="1.10.950.10">
    <property type="entry name" value="Villin headpiece domain"/>
    <property type="match status" value="1"/>
</dbReference>
<evidence type="ECO:0000256" key="7">
    <source>
        <dbReference type="ARBA" id="ARBA00023038"/>
    </source>
</evidence>
<organism evidence="16 17">
    <name type="scientific">Sparus aurata</name>
    <name type="common">Gilthead sea bream</name>
    <dbReference type="NCBI Taxonomy" id="8175"/>
    <lineage>
        <taxon>Eukaryota</taxon>
        <taxon>Metazoa</taxon>
        <taxon>Chordata</taxon>
        <taxon>Craniata</taxon>
        <taxon>Vertebrata</taxon>
        <taxon>Euteleostomi</taxon>
        <taxon>Actinopterygii</taxon>
        <taxon>Neopterygii</taxon>
        <taxon>Teleostei</taxon>
        <taxon>Neoteleostei</taxon>
        <taxon>Acanthomorphata</taxon>
        <taxon>Eupercaria</taxon>
        <taxon>Spariformes</taxon>
        <taxon>Sparidae</taxon>
        <taxon>Sparus</taxon>
    </lineage>
</organism>
<feature type="domain" description="HP" evidence="15">
    <location>
        <begin position="555"/>
        <end position="625"/>
    </location>
</feature>
<evidence type="ECO:0000256" key="2">
    <source>
        <dbReference type="ARBA" id="ARBA00022490"/>
    </source>
</evidence>
<dbReference type="PROSITE" id="PS00478">
    <property type="entry name" value="LIM_DOMAIN_1"/>
    <property type="match status" value="3"/>
</dbReference>
<dbReference type="PROSITE" id="PS51089">
    <property type="entry name" value="HP"/>
    <property type="match status" value="1"/>
</dbReference>
<feature type="region of interest" description="Disordered" evidence="13">
    <location>
        <begin position="282"/>
        <end position="307"/>
    </location>
</feature>
<dbReference type="Pfam" id="PF00412">
    <property type="entry name" value="LIM"/>
    <property type="match status" value="4"/>
</dbReference>
<evidence type="ECO:0000256" key="9">
    <source>
        <dbReference type="ARBA" id="ARBA00065493"/>
    </source>
</evidence>
<dbReference type="FunFam" id="2.10.110.10:FF:000003">
    <property type="entry name" value="actin-binding LIM protein 1 isoform X1"/>
    <property type="match status" value="1"/>
</dbReference>
<sequence length="625" mass="70495">MSFPCLFLPPVFQQQAVHSPLEQQRQKQKHGGGGPIPCQNCGKPCKGEALRVQNKHFHIKCFVCKVCGCELAQGGFFVRQGEYICTLDYQRMYGTRCFSCQDFIEGEVVSALGKTYHPRCFVCASCKQPFPAGDRVTFNGKECICQKCTQPLPANSPAPIQAVHNCCGCGKEFKNEQSLVALDKHWHLGCFKCKVCNKVLNAEYISKDGIPYCEMDYHAMFGIQCESCKKYITGKVLEAGEKHYHPSCARCARCEQMFAEGEEMYLQGSTIWHPPCRQAAKQEEKSKVTRTSSESITSVPASSASGSPSRVIYAKLGEEMLDYKDLAALPKTKAIYNIDRPDMLSYSPYVSYPSEERHYGEGDGEKSPRQRRPSSPSSNSSLGGYGRYTPSRSPQNYSRPVLYPLISTALPPPSFGFFKISHLSITANSCFFSPFSLFLSLPPILASSIFFPLRLSPSSETMVKDNLYRKPPIYRQHGTVFFLVNTSFSGLVSARCVACRLSVISSSPSLFFFRRDSMDLHRKNKIKYMYLFISADFPYNKSASLPGYGRNGIYKVSCSDRDIKRLILAVTHRVKVKLPRDVDRTRLERHLSPEDFKQVFGMTLEQFDRLALWKKNDLKKAARLF</sequence>
<keyword evidence="5" id="KW-0677">Repeat</keyword>
<feature type="domain" description="LIM zinc-binding" evidence="14">
    <location>
        <begin position="36"/>
        <end position="95"/>
    </location>
</feature>
<evidence type="ECO:0000313" key="16">
    <source>
        <dbReference type="Ensembl" id="ENSSAUP00010053054.1"/>
    </source>
</evidence>
<evidence type="ECO:0000313" key="17">
    <source>
        <dbReference type="Proteomes" id="UP000472265"/>
    </source>
</evidence>
<dbReference type="Proteomes" id="UP000472265">
    <property type="component" value="Chromosome 10"/>
</dbReference>
<proteinExistence type="predicted"/>
<accession>A0A671XPS4</accession>
<evidence type="ECO:0000256" key="1">
    <source>
        <dbReference type="ARBA" id="ARBA00004496"/>
    </source>
</evidence>
<keyword evidence="4 12" id="KW-0479">Metal-binding</keyword>
<evidence type="ECO:0000256" key="12">
    <source>
        <dbReference type="PROSITE-ProRule" id="PRU00125"/>
    </source>
</evidence>
<evidence type="ECO:0000256" key="3">
    <source>
        <dbReference type="ARBA" id="ARBA00022553"/>
    </source>
</evidence>
<comment type="subunit">
    <text evidence="9">Interacts with F-actin and ABRA.</text>
</comment>
<dbReference type="CDD" id="cd09329">
    <property type="entry name" value="LIM3_abLIM"/>
    <property type="match status" value="1"/>
</dbReference>
<dbReference type="GeneTree" id="ENSGT00950000182850"/>
<reference evidence="16" key="3">
    <citation type="submission" date="2025-09" db="UniProtKB">
        <authorList>
            <consortium name="Ensembl"/>
        </authorList>
    </citation>
    <scope>IDENTIFICATION</scope>
</reference>
<dbReference type="Pfam" id="PF02209">
    <property type="entry name" value="VHP"/>
    <property type="match status" value="1"/>
</dbReference>
<keyword evidence="3" id="KW-0597">Phosphoprotein</keyword>
<protein>
    <recommendedName>
        <fullName evidence="10">Actin-binding LIM protein 2</fullName>
    </recommendedName>
    <alternativeName>
        <fullName evidence="11">Actin-binding LIM protein family member 2</fullName>
    </alternativeName>
</protein>
<dbReference type="Gene3D" id="2.10.110.10">
    <property type="entry name" value="Cysteine Rich Protein"/>
    <property type="match status" value="4"/>
</dbReference>
<keyword evidence="7 12" id="KW-0440">LIM domain</keyword>
<dbReference type="FunFam" id="2.10.110.10:FF:000053">
    <property type="entry name" value="Actin-binding LIM protein family, member 2"/>
    <property type="match status" value="1"/>
</dbReference>